<accession>A0A7W8G0N6</accession>
<dbReference type="PANTHER" id="PTHR20883">
    <property type="entry name" value="PHYTANOYL-COA DIOXYGENASE DOMAIN CONTAINING 1"/>
    <property type="match status" value="1"/>
</dbReference>
<dbReference type="AlphaFoldDB" id="A0A7W8G0N6"/>
<keyword evidence="1" id="KW-0479">Metal-binding</keyword>
<dbReference type="Pfam" id="PF05721">
    <property type="entry name" value="PhyH"/>
    <property type="match status" value="1"/>
</dbReference>
<sequence>MPSYLTADQVSAFHRDGVLCLPGFASRSDCEGLMARAAQLVDAFEPARFPSVFTTAARTPSRDAYFLGSGADIRFFLEPEAIGRDGGLTCPKHEAINKIGHGLHDRDPVFDRFSRDGRLAALVDDLGLAQPTLIQSMYLFKSPRIGGEVACHQDATFLATEPDTVIGLWFALQDATRENGCMWALPGAHRDGLRARFVRTGDATTQMRVLDPTPYPLFDPHRADDGPYVPLEAAQGTLVVLHGLLPHLSGANRSPRSRHAYAVHVLDGSVPYAADNWLQRPPEDPARGF</sequence>
<evidence type="ECO:0000256" key="2">
    <source>
        <dbReference type="ARBA" id="ARBA00023004"/>
    </source>
</evidence>
<evidence type="ECO:0000313" key="4">
    <source>
        <dbReference type="Proteomes" id="UP000521199"/>
    </source>
</evidence>
<keyword evidence="4" id="KW-1185">Reference proteome</keyword>
<dbReference type="Gene3D" id="2.60.120.620">
    <property type="entry name" value="q2cbj1_9rhob like domain"/>
    <property type="match status" value="1"/>
</dbReference>
<comment type="caution">
    <text evidence="3">The sequence shown here is derived from an EMBL/GenBank/DDBJ whole genome shotgun (WGS) entry which is preliminary data.</text>
</comment>
<dbReference type="GO" id="GO:0005506">
    <property type="term" value="F:iron ion binding"/>
    <property type="evidence" value="ECO:0007669"/>
    <property type="project" value="UniProtKB-ARBA"/>
</dbReference>
<dbReference type="InterPro" id="IPR008775">
    <property type="entry name" value="Phytyl_CoA_dOase-like"/>
</dbReference>
<proteinExistence type="predicted"/>
<dbReference type="Proteomes" id="UP000521199">
    <property type="component" value="Unassembled WGS sequence"/>
</dbReference>
<gene>
    <name evidence="3" type="ORF">HNQ52_002945</name>
</gene>
<dbReference type="SUPFAM" id="SSF51197">
    <property type="entry name" value="Clavaminate synthase-like"/>
    <property type="match status" value="1"/>
</dbReference>
<dbReference type="GO" id="GO:0048244">
    <property type="term" value="F:phytanoyl-CoA dioxygenase activity"/>
    <property type="evidence" value="ECO:0007669"/>
    <property type="project" value="UniProtKB-EC"/>
</dbReference>
<dbReference type="EC" id="1.14.11.18" evidence="3"/>
<protein>
    <submittedName>
        <fullName evidence="3">Phytanoyl-CoA hydroxylase</fullName>
        <ecNumber evidence="3">1.14.11.18</ecNumber>
    </submittedName>
</protein>
<dbReference type="PANTHER" id="PTHR20883:SF15">
    <property type="entry name" value="PHYTANOYL-COA DIOXYGENASE DOMAIN-CONTAINING PROTEIN 1"/>
    <property type="match status" value="1"/>
</dbReference>
<keyword evidence="3" id="KW-0560">Oxidoreductase</keyword>
<evidence type="ECO:0000313" key="3">
    <source>
        <dbReference type="EMBL" id="MBB5209376.1"/>
    </source>
</evidence>
<name>A0A7W8G0N6_9GAMM</name>
<evidence type="ECO:0000256" key="1">
    <source>
        <dbReference type="ARBA" id="ARBA00022723"/>
    </source>
</evidence>
<dbReference type="EMBL" id="JACHHP010000006">
    <property type="protein sequence ID" value="MBB5209376.1"/>
    <property type="molecule type" value="Genomic_DNA"/>
</dbReference>
<reference evidence="3 4" key="1">
    <citation type="submission" date="2020-08" db="EMBL/GenBank/DDBJ databases">
        <title>Genomic Encyclopedia of Type Strains, Phase IV (KMG-IV): sequencing the most valuable type-strain genomes for metagenomic binning, comparative biology and taxonomic classification.</title>
        <authorList>
            <person name="Goeker M."/>
        </authorList>
    </citation>
    <scope>NUCLEOTIDE SEQUENCE [LARGE SCALE GENOMIC DNA]</scope>
    <source>
        <strain evidence="3 4">DSM 24163</strain>
    </source>
</reference>
<organism evidence="3 4">
    <name type="scientific">Chiayiivirga flava</name>
    <dbReference type="NCBI Taxonomy" id="659595"/>
    <lineage>
        <taxon>Bacteria</taxon>
        <taxon>Pseudomonadati</taxon>
        <taxon>Pseudomonadota</taxon>
        <taxon>Gammaproteobacteria</taxon>
        <taxon>Lysobacterales</taxon>
        <taxon>Lysobacteraceae</taxon>
        <taxon>Chiayiivirga</taxon>
    </lineage>
</organism>
<dbReference type="RefSeq" id="WP_183961921.1">
    <property type="nucleotide sequence ID" value="NZ_JACHHP010000006.1"/>
</dbReference>
<keyword evidence="2" id="KW-0408">Iron</keyword>